<sequence length="147" mass="16760">MGFGYLEDLTNWGWLNLASFKAESILTLCQEFMENIKHKSVIDKVKNPEFEFLDVGMPDLSIVSHELLLEGDSWDEEEGSLEAIASEESLVSMANLKEAIKSIRTEFDTRMTALEEQSSCHTTMLQEIKGMIIRMQSKDDDDDEDDD</sequence>
<dbReference type="Proteomes" id="UP000585474">
    <property type="component" value="Unassembled WGS sequence"/>
</dbReference>
<accession>A0A7J0DWG1</accession>
<keyword evidence="2" id="KW-1185">Reference proteome</keyword>
<evidence type="ECO:0000313" key="1">
    <source>
        <dbReference type="EMBL" id="GFS42928.1"/>
    </source>
</evidence>
<name>A0A7J0DWG1_9ERIC</name>
<evidence type="ECO:0000313" key="2">
    <source>
        <dbReference type="Proteomes" id="UP000585474"/>
    </source>
</evidence>
<organism evidence="1 2">
    <name type="scientific">Actinidia rufa</name>
    <dbReference type="NCBI Taxonomy" id="165716"/>
    <lineage>
        <taxon>Eukaryota</taxon>
        <taxon>Viridiplantae</taxon>
        <taxon>Streptophyta</taxon>
        <taxon>Embryophyta</taxon>
        <taxon>Tracheophyta</taxon>
        <taxon>Spermatophyta</taxon>
        <taxon>Magnoliopsida</taxon>
        <taxon>eudicotyledons</taxon>
        <taxon>Gunneridae</taxon>
        <taxon>Pentapetalae</taxon>
        <taxon>asterids</taxon>
        <taxon>Ericales</taxon>
        <taxon>Actinidiaceae</taxon>
        <taxon>Actinidia</taxon>
    </lineage>
</organism>
<reference evidence="2" key="1">
    <citation type="submission" date="2019-07" db="EMBL/GenBank/DDBJ databases">
        <title>De Novo Assembly of kiwifruit Actinidia rufa.</title>
        <authorList>
            <person name="Sugita-Konishi S."/>
            <person name="Sato K."/>
            <person name="Mori E."/>
            <person name="Abe Y."/>
            <person name="Kisaki G."/>
            <person name="Hamano K."/>
            <person name="Suezawa K."/>
            <person name="Otani M."/>
            <person name="Fukuda T."/>
            <person name="Manabe T."/>
            <person name="Gomi K."/>
            <person name="Tabuchi M."/>
            <person name="Akimitsu K."/>
            <person name="Kataoka I."/>
        </authorList>
    </citation>
    <scope>NUCLEOTIDE SEQUENCE [LARGE SCALE GENOMIC DNA]</scope>
    <source>
        <strain evidence="2">cv. Fuchu</strain>
    </source>
</reference>
<proteinExistence type="predicted"/>
<comment type="caution">
    <text evidence="1">The sequence shown here is derived from an EMBL/GenBank/DDBJ whole genome shotgun (WGS) entry which is preliminary data.</text>
</comment>
<protein>
    <submittedName>
        <fullName evidence="1">Uncharacterized protein</fullName>
    </submittedName>
</protein>
<gene>
    <name evidence="1" type="ORF">Acr_00g0082640</name>
</gene>
<dbReference type="EMBL" id="BJWL01000408">
    <property type="protein sequence ID" value="GFS42928.1"/>
    <property type="molecule type" value="Genomic_DNA"/>
</dbReference>
<dbReference type="AlphaFoldDB" id="A0A7J0DWG1"/>